<keyword evidence="2" id="KW-1185">Reference proteome</keyword>
<dbReference type="Proteomes" id="UP001239111">
    <property type="component" value="Chromosome 1"/>
</dbReference>
<protein>
    <submittedName>
        <fullName evidence="1">Uncharacterized protein</fullName>
    </submittedName>
</protein>
<proteinExistence type="predicted"/>
<gene>
    <name evidence="1" type="ORF">QAD02_020438</name>
</gene>
<evidence type="ECO:0000313" key="1">
    <source>
        <dbReference type="EMBL" id="KAJ8684645.1"/>
    </source>
</evidence>
<accession>A0ACC2PS86</accession>
<reference evidence="1" key="1">
    <citation type="submission" date="2023-04" db="EMBL/GenBank/DDBJ databases">
        <title>A chromosome-level genome assembly of the parasitoid wasp Eretmocerus hayati.</title>
        <authorList>
            <person name="Zhong Y."/>
            <person name="Liu S."/>
            <person name="Liu Y."/>
        </authorList>
    </citation>
    <scope>NUCLEOTIDE SEQUENCE</scope>
    <source>
        <strain evidence="1">ZJU_SS_LIU_2023</strain>
    </source>
</reference>
<organism evidence="1 2">
    <name type="scientific">Eretmocerus hayati</name>
    <dbReference type="NCBI Taxonomy" id="131215"/>
    <lineage>
        <taxon>Eukaryota</taxon>
        <taxon>Metazoa</taxon>
        <taxon>Ecdysozoa</taxon>
        <taxon>Arthropoda</taxon>
        <taxon>Hexapoda</taxon>
        <taxon>Insecta</taxon>
        <taxon>Pterygota</taxon>
        <taxon>Neoptera</taxon>
        <taxon>Endopterygota</taxon>
        <taxon>Hymenoptera</taxon>
        <taxon>Apocrita</taxon>
        <taxon>Proctotrupomorpha</taxon>
        <taxon>Chalcidoidea</taxon>
        <taxon>Aphelinidae</taxon>
        <taxon>Aphelininae</taxon>
        <taxon>Eretmocerus</taxon>
    </lineage>
</organism>
<sequence length="561" mass="62765">MRFVKQKEGITVLNLDNCAEDKVKGEHEVDEDNLSPERPDFGALYPHPVDALEQETLWQEREDAPLLERQRRTGEGSRTLQAVDPVRGSSEEVGGGASESLGLVEALLLAEGVDLASEGALQSDEEMLAPPPEFADEATTSKPRPVEKEWKGAPSRVALPKIPKRRDVETDEQGATVPPSEGLESGQAQCEGESLVGEGERPMAQVKPTNWSLQPVPIDGIVPIDRMPRERAEWGREPSVRNTYTPRAPPSRREVPEPEGGWPRYRVDTGRPRHRYNLNRHFEVEDYESGVARPEIRDESPPPGPGNVSRRVAEEWVPMSLRVPERSHRSEASEEAGRDRSRGRGRSPRLTSRDRQSRRDQTPPEQHPSGPPDAMVIDQVEEQQSPPEERVLGERYEERPLGRASRRRRRRRGQNRQGREQPPAPVGDVARSGPPEQLRAPRSMPEGPAQRWRDRNEWTFGAPLPVRTTGRFFGDLVAIPTEPHLDPVHYACFRCWGVGHLARDCRQEERWSFCLNCGRRGLENADVPRGSHPTVEGGGAIVGPTILDSREGQSDTCGSYG</sequence>
<evidence type="ECO:0000313" key="2">
    <source>
        <dbReference type="Proteomes" id="UP001239111"/>
    </source>
</evidence>
<name>A0ACC2PS86_9HYME</name>
<comment type="caution">
    <text evidence="1">The sequence shown here is derived from an EMBL/GenBank/DDBJ whole genome shotgun (WGS) entry which is preliminary data.</text>
</comment>
<dbReference type="EMBL" id="CM056741">
    <property type="protein sequence ID" value="KAJ8684645.1"/>
    <property type="molecule type" value="Genomic_DNA"/>
</dbReference>